<evidence type="ECO:0000259" key="1">
    <source>
        <dbReference type="PROSITE" id="PS50801"/>
    </source>
</evidence>
<dbReference type="SUPFAM" id="SSF52091">
    <property type="entry name" value="SpoIIaa-like"/>
    <property type="match status" value="1"/>
</dbReference>
<dbReference type="AlphaFoldDB" id="A0A443Z3Q4"/>
<organism evidence="2 3">
    <name type="scientific">Pseudidiomarina gelatinasegens</name>
    <dbReference type="NCBI Taxonomy" id="2487740"/>
    <lineage>
        <taxon>Bacteria</taxon>
        <taxon>Pseudomonadati</taxon>
        <taxon>Pseudomonadota</taxon>
        <taxon>Gammaproteobacteria</taxon>
        <taxon>Alteromonadales</taxon>
        <taxon>Idiomarinaceae</taxon>
        <taxon>Pseudidiomarina</taxon>
    </lineage>
</organism>
<dbReference type="InterPro" id="IPR058548">
    <property type="entry name" value="MlaB-like_STAS"/>
</dbReference>
<dbReference type="PANTHER" id="PTHR35849:SF1">
    <property type="entry name" value="INTERMEMBRANE PHOSPHOLIPID TRANSPORT SYSTEM BINDING PROTEIN MLAB"/>
    <property type="match status" value="1"/>
</dbReference>
<feature type="domain" description="STAS" evidence="1">
    <location>
        <begin position="14"/>
        <end position="99"/>
    </location>
</feature>
<name>A0A443Z3Q4_9GAMM</name>
<dbReference type="Pfam" id="PF13466">
    <property type="entry name" value="STAS_2"/>
    <property type="match status" value="1"/>
</dbReference>
<dbReference type="InterPro" id="IPR052746">
    <property type="entry name" value="MlaB_ABC_Transporter"/>
</dbReference>
<keyword evidence="3" id="KW-1185">Reference proteome</keyword>
<dbReference type="Proteomes" id="UP000288789">
    <property type="component" value="Unassembled WGS sequence"/>
</dbReference>
<dbReference type="RefSeq" id="WP_128352167.1">
    <property type="nucleotide sequence ID" value="NZ_CAXBCQ010000004.1"/>
</dbReference>
<reference evidence="2 3" key="1">
    <citation type="submission" date="2018-12" db="EMBL/GenBank/DDBJ databases">
        <authorList>
            <person name="Li A."/>
            <person name="Zhang M."/>
            <person name="Zhu H."/>
        </authorList>
    </citation>
    <scope>NUCLEOTIDE SEQUENCE [LARGE SCALE GENOMIC DNA]</scope>
    <source>
        <strain evidence="2 3">R04H25</strain>
    </source>
</reference>
<dbReference type="PANTHER" id="PTHR35849">
    <property type="entry name" value="BLR2341 PROTEIN"/>
    <property type="match status" value="1"/>
</dbReference>
<proteinExistence type="predicted"/>
<dbReference type="EMBL" id="RSFE01000004">
    <property type="protein sequence ID" value="RWU11159.1"/>
    <property type="molecule type" value="Genomic_DNA"/>
</dbReference>
<dbReference type="InterPro" id="IPR036513">
    <property type="entry name" value="STAS_dom_sf"/>
</dbReference>
<dbReference type="PROSITE" id="PS50801">
    <property type="entry name" value="STAS"/>
    <property type="match status" value="1"/>
</dbReference>
<dbReference type="CDD" id="cd07043">
    <property type="entry name" value="STAS_anti-anti-sigma_factors"/>
    <property type="match status" value="1"/>
</dbReference>
<accession>A0A443Z3Q4</accession>
<sequence length="99" mass="11177">MSDCAWQLNESGHVAFNGVLTRASVPDIWKQRKQWLQGEQALTFDLQQLEKIDSAGVAMLLEVKRELRAQQRDLVIKNANQQLTAMIRVSGVDTLLELA</sequence>
<dbReference type="InterPro" id="IPR002645">
    <property type="entry name" value="STAS_dom"/>
</dbReference>
<evidence type="ECO:0000313" key="3">
    <source>
        <dbReference type="Proteomes" id="UP000288789"/>
    </source>
</evidence>
<gene>
    <name evidence="2" type="ORF">EGC76_06355</name>
</gene>
<dbReference type="OrthoDB" id="5900662at2"/>
<dbReference type="Gene3D" id="3.30.750.24">
    <property type="entry name" value="STAS domain"/>
    <property type="match status" value="1"/>
</dbReference>
<comment type="caution">
    <text evidence="2">The sequence shown here is derived from an EMBL/GenBank/DDBJ whole genome shotgun (WGS) entry which is preliminary data.</text>
</comment>
<evidence type="ECO:0000313" key="2">
    <source>
        <dbReference type="EMBL" id="RWU11159.1"/>
    </source>
</evidence>
<protein>
    <submittedName>
        <fullName evidence="2">STAS domain-containing protein</fullName>
    </submittedName>
</protein>